<sequence>MILYDDAQNSGRIIVNDIVASCYGNVISHNLTHSVFAPVRWHHRLAKLVLKRPPFQCTHNDGQFHLLPIKPSEPNVLNEIIKFNTRLSINFIRYSTLLYHTHELLIFANNPYTYQQLFIHGSLSKQISGSSFTITLPNRIPTCQSIIMTGVPASWDTTEMHELLVVRYQSVAQITRIYNNNGEPTTRVRVDLRQYSEVERILKDQRIYMDSVSYPANLHR</sequence>
<evidence type="ECO:0000313" key="3">
    <source>
        <dbReference type="EMBL" id="CAF4226771.1"/>
    </source>
</evidence>
<dbReference type="Proteomes" id="UP000682733">
    <property type="component" value="Unassembled WGS sequence"/>
</dbReference>
<dbReference type="GO" id="GO:0016540">
    <property type="term" value="P:protein autoprocessing"/>
    <property type="evidence" value="ECO:0007669"/>
    <property type="project" value="InterPro"/>
</dbReference>
<proteinExistence type="predicted"/>
<dbReference type="EMBL" id="CAJNOK010027934">
    <property type="protein sequence ID" value="CAF1427970.1"/>
    <property type="molecule type" value="Genomic_DNA"/>
</dbReference>
<accession>A0A8S2FCV4</accession>
<comment type="caution">
    <text evidence="2">The sequence shown here is derived from an EMBL/GenBank/DDBJ whole genome shotgun (WGS) entry which is preliminary data.</text>
</comment>
<dbReference type="InterPro" id="IPR001767">
    <property type="entry name" value="Hedgehog_Hint"/>
</dbReference>
<feature type="domain" description="Hedgehog protein Hint" evidence="1">
    <location>
        <begin position="10"/>
        <end position="58"/>
    </location>
</feature>
<dbReference type="EMBL" id="CAJOBA010049717">
    <property type="protein sequence ID" value="CAF4226771.1"/>
    <property type="molecule type" value="Genomic_DNA"/>
</dbReference>
<dbReference type="AlphaFoldDB" id="A0A8S2FCV4"/>
<protein>
    <recommendedName>
        <fullName evidence="1">Hedgehog protein Hint domain-containing protein</fullName>
    </recommendedName>
</protein>
<reference evidence="2" key="1">
    <citation type="submission" date="2021-02" db="EMBL/GenBank/DDBJ databases">
        <authorList>
            <person name="Nowell W R."/>
        </authorList>
    </citation>
    <scope>NUCLEOTIDE SEQUENCE</scope>
</reference>
<dbReference type="Proteomes" id="UP000677228">
    <property type="component" value="Unassembled WGS sequence"/>
</dbReference>
<evidence type="ECO:0000313" key="2">
    <source>
        <dbReference type="EMBL" id="CAF1427970.1"/>
    </source>
</evidence>
<name>A0A8S2FCV4_9BILA</name>
<dbReference type="Pfam" id="PF01079">
    <property type="entry name" value="Hint"/>
    <property type="match status" value="1"/>
</dbReference>
<evidence type="ECO:0000313" key="4">
    <source>
        <dbReference type="Proteomes" id="UP000677228"/>
    </source>
</evidence>
<organism evidence="2 4">
    <name type="scientific">Didymodactylos carnosus</name>
    <dbReference type="NCBI Taxonomy" id="1234261"/>
    <lineage>
        <taxon>Eukaryota</taxon>
        <taxon>Metazoa</taxon>
        <taxon>Spiralia</taxon>
        <taxon>Gnathifera</taxon>
        <taxon>Rotifera</taxon>
        <taxon>Eurotatoria</taxon>
        <taxon>Bdelloidea</taxon>
        <taxon>Philodinida</taxon>
        <taxon>Philodinidae</taxon>
        <taxon>Didymodactylos</taxon>
    </lineage>
</organism>
<evidence type="ECO:0000259" key="1">
    <source>
        <dbReference type="Pfam" id="PF01079"/>
    </source>
</evidence>
<gene>
    <name evidence="2" type="ORF">OVA965_LOCUS33931</name>
    <name evidence="3" type="ORF">TMI583_LOCUS34838</name>
</gene>